<evidence type="ECO:0000313" key="1">
    <source>
        <dbReference type="EMBL" id="PYE13453.1"/>
    </source>
</evidence>
<name>A0A318RBT2_WILLI</name>
<protein>
    <submittedName>
        <fullName evidence="1">Uncharacterized protein</fullName>
    </submittedName>
</protein>
<keyword evidence="2" id="KW-1185">Reference proteome</keyword>
<dbReference type="RefSeq" id="WP_110471839.1">
    <property type="nucleotide sequence ID" value="NZ_QJSP01000016.1"/>
</dbReference>
<dbReference type="Proteomes" id="UP000247591">
    <property type="component" value="Unassembled WGS sequence"/>
</dbReference>
<comment type="caution">
    <text evidence="1">The sequence shown here is derived from an EMBL/GenBank/DDBJ whole genome shotgun (WGS) entry which is preliminary data.</text>
</comment>
<gene>
    <name evidence="1" type="ORF">DFR67_1167</name>
</gene>
<reference evidence="1 2" key="1">
    <citation type="submission" date="2018-06" db="EMBL/GenBank/DDBJ databases">
        <title>Genomic Encyclopedia of Type Strains, Phase IV (KMG-IV): sequencing the most valuable type-strain genomes for metagenomic binning, comparative biology and taxonomic classification.</title>
        <authorList>
            <person name="Goeker M."/>
        </authorList>
    </citation>
    <scope>NUCLEOTIDE SEQUENCE [LARGE SCALE GENOMIC DNA]</scope>
    <source>
        <strain evidence="1 2">DSM 45521</strain>
    </source>
</reference>
<accession>A0A318RBT2</accession>
<dbReference type="AlphaFoldDB" id="A0A318RBT2"/>
<dbReference type="OrthoDB" id="4578590at2"/>
<evidence type="ECO:0000313" key="2">
    <source>
        <dbReference type="Proteomes" id="UP000247591"/>
    </source>
</evidence>
<organism evidence="1 2">
    <name type="scientific">Williamsia limnetica</name>
    <dbReference type="NCBI Taxonomy" id="882452"/>
    <lineage>
        <taxon>Bacteria</taxon>
        <taxon>Bacillati</taxon>
        <taxon>Actinomycetota</taxon>
        <taxon>Actinomycetes</taxon>
        <taxon>Mycobacteriales</taxon>
        <taxon>Nocardiaceae</taxon>
        <taxon>Williamsia</taxon>
    </lineage>
</organism>
<proteinExistence type="predicted"/>
<sequence length="144" mass="15366">MDINDVANQINPRRAQLALAQIMAALGAYENWSPAHLEWIADHATMAWTGTGLPSIADQDGDAVEFWKGVVDSTAMAAPVDPLARWAEMFNDPELAGEIAAALNWIQAYATAAALRAAGNPQAAETFLAAHRARATIDGETHQS</sequence>
<dbReference type="EMBL" id="QJSP01000016">
    <property type="protein sequence ID" value="PYE13453.1"/>
    <property type="molecule type" value="Genomic_DNA"/>
</dbReference>